<feature type="transmembrane region" description="Helical" evidence="7">
    <location>
        <begin position="30"/>
        <end position="47"/>
    </location>
</feature>
<keyword evidence="4 6" id="KW-0862">Zinc</keyword>
<evidence type="ECO:0000256" key="1">
    <source>
        <dbReference type="ARBA" id="ARBA00022670"/>
    </source>
</evidence>
<organism evidence="9 10">
    <name type="scientific">Zizania palustris</name>
    <name type="common">Northern wild rice</name>
    <dbReference type="NCBI Taxonomy" id="103762"/>
    <lineage>
        <taxon>Eukaryota</taxon>
        <taxon>Viridiplantae</taxon>
        <taxon>Streptophyta</taxon>
        <taxon>Embryophyta</taxon>
        <taxon>Tracheophyta</taxon>
        <taxon>Spermatophyta</taxon>
        <taxon>Magnoliopsida</taxon>
        <taxon>Liliopsida</taxon>
        <taxon>Poales</taxon>
        <taxon>Poaceae</taxon>
        <taxon>BOP clade</taxon>
        <taxon>Oryzoideae</taxon>
        <taxon>Oryzeae</taxon>
        <taxon>Zizaniinae</taxon>
        <taxon>Zizania</taxon>
    </lineage>
</organism>
<feature type="domain" description="Peptidase M48" evidence="8">
    <location>
        <begin position="133"/>
        <end position="206"/>
    </location>
</feature>
<dbReference type="GO" id="GO:0046872">
    <property type="term" value="F:metal ion binding"/>
    <property type="evidence" value="ECO:0007669"/>
    <property type="project" value="UniProtKB-KW"/>
</dbReference>
<dbReference type="PANTHER" id="PTHR22726:SF1">
    <property type="entry name" value="METALLOENDOPEPTIDASE OMA1, MITOCHONDRIAL"/>
    <property type="match status" value="1"/>
</dbReference>
<accession>A0A8J5W234</accession>
<keyword evidence="7" id="KW-1133">Transmembrane helix</keyword>
<keyword evidence="1 6" id="KW-0645">Protease</keyword>
<evidence type="ECO:0000256" key="6">
    <source>
        <dbReference type="RuleBase" id="RU003983"/>
    </source>
</evidence>
<reference evidence="9" key="1">
    <citation type="journal article" date="2021" name="bioRxiv">
        <title>Whole Genome Assembly and Annotation of Northern Wild Rice, Zizania palustris L., Supports a Whole Genome Duplication in the Zizania Genus.</title>
        <authorList>
            <person name="Haas M."/>
            <person name="Kono T."/>
            <person name="Macchietto M."/>
            <person name="Millas R."/>
            <person name="McGilp L."/>
            <person name="Shao M."/>
            <person name="Duquette J."/>
            <person name="Hirsch C.N."/>
            <person name="Kimball J."/>
        </authorList>
    </citation>
    <scope>NUCLEOTIDE SEQUENCE</scope>
    <source>
        <tissue evidence="9">Fresh leaf tissue</tissue>
    </source>
</reference>
<dbReference type="GO" id="GO:0004222">
    <property type="term" value="F:metalloendopeptidase activity"/>
    <property type="evidence" value="ECO:0007669"/>
    <property type="project" value="InterPro"/>
</dbReference>
<evidence type="ECO:0000256" key="7">
    <source>
        <dbReference type="SAM" id="Phobius"/>
    </source>
</evidence>
<keyword evidence="7" id="KW-0472">Membrane</keyword>
<keyword evidence="7" id="KW-0812">Transmembrane</keyword>
<keyword evidence="5 6" id="KW-0482">Metalloprotease</keyword>
<keyword evidence="2" id="KW-0479">Metal-binding</keyword>
<evidence type="ECO:0000313" key="9">
    <source>
        <dbReference type="EMBL" id="KAG8072288.1"/>
    </source>
</evidence>
<keyword evidence="3 6" id="KW-0378">Hydrolase</keyword>
<dbReference type="EMBL" id="JAAALK010000283">
    <property type="protein sequence ID" value="KAG8072288.1"/>
    <property type="molecule type" value="Genomic_DNA"/>
</dbReference>
<dbReference type="AlphaFoldDB" id="A0A8J5W234"/>
<comment type="similarity">
    <text evidence="6">Belongs to the peptidase M48 family.</text>
</comment>
<dbReference type="Proteomes" id="UP000729402">
    <property type="component" value="Unassembled WGS sequence"/>
</dbReference>
<dbReference type="Pfam" id="PF01435">
    <property type="entry name" value="Peptidase_M48"/>
    <property type="match status" value="1"/>
</dbReference>
<sequence length="221" mass="25136">MHNILRKFLKRYPLQPPPRRVQWYHDPRKLIVAIIISGGGAAAVYFGNHETIPYTNRTHFILLSPPLERQLGECQFTGLKKELAHETRRFWMTNGSPRAATVGRHMERSLRRGILMGLIGRLLLCLGMTHEVEVGHAIARHSAEKVTQNMWFAILQIVILQFIYMPDVINAMSTLLLKLPFSRKMVIETDHIGLLLLGAAGYDPRIAPSVYEKQGKIAGEH</sequence>
<proteinExistence type="inferred from homology"/>
<keyword evidence="10" id="KW-1185">Reference proteome</keyword>
<dbReference type="OrthoDB" id="1418575at2759"/>
<name>A0A8J5W234_ZIZPA</name>
<dbReference type="InterPro" id="IPR001915">
    <property type="entry name" value="Peptidase_M48"/>
</dbReference>
<evidence type="ECO:0000256" key="2">
    <source>
        <dbReference type="ARBA" id="ARBA00022723"/>
    </source>
</evidence>
<evidence type="ECO:0000256" key="4">
    <source>
        <dbReference type="ARBA" id="ARBA00022833"/>
    </source>
</evidence>
<evidence type="ECO:0000256" key="5">
    <source>
        <dbReference type="ARBA" id="ARBA00023049"/>
    </source>
</evidence>
<evidence type="ECO:0000259" key="8">
    <source>
        <dbReference type="Pfam" id="PF01435"/>
    </source>
</evidence>
<evidence type="ECO:0000313" key="10">
    <source>
        <dbReference type="Proteomes" id="UP000729402"/>
    </source>
</evidence>
<protein>
    <recommendedName>
        <fullName evidence="8">Peptidase M48 domain-containing protein</fullName>
    </recommendedName>
</protein>
<dbReference type="GO" id="GO:0051603">
    <property type="term" value="P:proteolysis involved in protein catabolic process"/>
    <property type="evidence" value="ECO:0007669"/>
    <property type="project" value="TreeGrafter"/>
</dbReference>
<dbReference type="InterPro" id="IPR051156">
    <property type="entry name" value="Mito/Outer_Membr_Metalloprot"/>
</dbReference>
<dbReference type="GO" id="GO:0016020">
    <property type="term" value="C:membrane"/>
    <property type="evidence" value="ECO:0007669"/>
    <property type="project" value="TreeGrafter"/>
</dbReference>
<gene>
    <name evidence="9" type="ORF">GUJ93_ZPchr0006g45484</name>
</gene>
<reference evidence="9" key="2">
    <citation type="submission" date="2021-02" db="EMBL/GenBank/DDBJ databases">
        <authorList>
            <person name="Kimball J.A."/>
            <person name="Haas M.W."/>
            <person name="Macchietto M."/>
            <person name="Kono T."/>
            <person name="Duquette J."/>
            <person name="Shao M."/>
        </authorList>
    </citation>
    <scope>NUCLEOTIDE SEQUENCE</scope>
    <source>
        <tissue evidence="9">Fresh leaf tissue</tissue>
    </source>
</reference>
<dbReference type="PANTHER" id="PTHR22726">
    <property type="entry name" value="METALLOENDOPEPTIDASE OMA1"/>
    <property type="match status" value="1"/>
</dbReference>
<evidence type="ECO:0000256" key="3">
    <source>
        <dbReference type="ARBA" id="ARBA00022801"/>
    </source>
</evidence>
<comment type="caution">
    <text evidence="9">The sequence shown here is derived from an EMBL/GenBank/DDBJ whole genome shotgun (WGS) entry which is preliminary data.</text>
</comment>
<comment type="cofactor">
    <cofactor evidence="6">
        <name>Zn(2+)</name>
        <dbReference type="ChEBI" id="CHEBI:29105"/>
    </cofactor>
    <text evidence="6">Binds 1 zinc ion per subunit.</text>
</comment>